<dbReference type="Gene3D" id="3.30.70.100">
    <property type="match status" value="1"/>
</dbReference>
<reference evidence="1 2" key="1">
    <citation type="submission" date="2017-01" db="EMBL/GenBank/DDBJ databases">
        <title>Genome sequence of Rhodoferax antarcticus ANT.BR, a psychrophilic purple nonsulfur bacterium from an Antarctic microbial mat.</title>
        <authorList>
            <person name="Baker J."/>
            <person name="Riester C."/>
            <person name="Skinner B."/>
            <person name="Newell A."/>
            <person name="Swingley W."/>
            <person name="Madigan M."/>
            <person name="Jung D."/>
            <person name="Asao M."/>
            <person name="Chen M."/>
            <person name="Loughlin P."/>
            <person name="Pan H."/>
            <person name="Lin S."/>
            <person name="Li N."/>
            <person name="Shaw J."/>
            <person name="Prado M."/>
            <person name="Sherman C."/>
            <person name="Li X."/>
            <person name="Tang J."/>
            <person name="Blankenship R."/>
            <person name="Zhao T."/>
            <person name="Touchman J."/>
            <person name="Sattley M."/>
        </authorList>
    </citation>
    <scope>NUCLEOTIDE SEQUENCE [LARGE SCALE GENOMIC DNA]</scope>
    <source>
        <strain evidence="1 2">ANT.BR</strain>
    </source>
</reference>
<gene>
    <name evidence="1" type="ORF">BLL52_3734</name>
</gene>
<dbReference type="InterPro" id="IPR011008">
    <property type="entry name" value="Dimeric_a/b-barrel"/>
</dbReference>
<dbReference type="EMBL" id="MSYM01000018">
    <property type="protein sequence ID" value="OLP04915.1"/>
    <property type="molecule type" value="Genomic_DNA"/>
</dbReference>
<evidence type="ECO:0000313" key="2">
    <source>
        <dbReference type="Proteomes" id="UP000185911"/>
    </source>
</evidence>
<proteinExistence type="predicted"/>
<name>A0A1Q8YA56_9BURK</name>
<protein>
    <submittedName>
        <fullName evidence="1">Uncharacterized protein</fullName>
    </submittedName>
</protein>
<keyword evidence="2" id="KW-1185">Reference proteome</keyword>
<dbReference type="SUPFAM" id="SSF54909">
    <property type="entry name" value="Dimeric alpha+beta barrel"/>
    <property type="match status" value="1"/>
</dbReference>
<evidence type="ECO:0000313" key="1">
    <source>
        <dbReference type="EMBL" id="OLP04915.1"/>
    </source>
</evidence>
<dbReference type="Proteomes" id="UP000185911">
    <property type="component" value="Unassembled WGS sequence"/>
</dbReference>
<organism evidence="1 2">
    <name type="scientific">Rhodoferax antarcticus ANT.BR</name>
    <dbReference type="NCBI Taxonomy" id="1111071"/>
    <lineage>
        <taxon>Bacteria</taxon>
        <taxon>Pseudomonadati</taxon>
        <taxon>Pseudomonadota</taxon>
        <taxon>Betaproteobacteria</taxon>
        <taxon>Burkholderiales</taxon>
        <taxon>Comamonadaceae</taxon>
        <taxon>Rhodoferax</taxon>
    </lineage>
</organism>
<dbReference type="AlphaFoldDB" id="A0A1Q8YA56"/>
<sequence>MLELAAEQSGFPGVESVREVDGFGMAVSNSESDETIASWQSQAKNQVAQEACKALWKEHY</sequence>
<comment type="caution">
    <text evidence="1">The sequence shown here is derived from an EMBL/GenBank/DDBJ whole genome shotgun (WGS) entry which is preliminary data.</text>
</comment>
<accession>A0A1Q8YA56</accession>